<dbReference type="Proteomes" id="UP000292345">
    <property type="component" value="Unassembled WGS sequence"/>
</dbReference>
<dbReference type="GO" id="GO:0015627">
    <property type="term" value="C:type II protein secretion system complex"/>
    <property type="evidence" value="ECO:0007669"/>
    <property type="project" value="InterPro"/>
</dbReference>
<reference evidence="13 14" key="1">
    <citation type="submission" date="2018-01" db="EMBL/GenBank/DDBJ databases">
        <title>Co-occurrence of chitin degradation, pigmentation and bioactivity in marine Pseudoalteromonas.</title>
        <authorList>
            <person name="Paulsen S."/>
            <person name="Gram L."/>
            <person name="Machado H."/>
        </authorList>
    </citation>
    <scope>NUCLEOTIDE SEQUENCE [LARGE SCALE GENOMIC DNA]</scope>
    <source>
        <strain evidence="13 14">S1946</strain>
    </source>
</reference>
<dbReference type="Pfam" id="PF12019">
    <property type="entry name" value="GspH"/>
    <property type="match status" value="1"/>
</dbReference>
<organism evidence="13 14">
    <name type="scientific">Pseudoalteromonas rubra</name>
    <dbReference type="NCBI Taxonomy" id="43658"/>
    <lineage>
        <taxon>Bacteria</taxon>
        <taxon>Pseudomonadati</taxon>
        <taxon>Pseudomonadota</taxon>
        <taxon>Gammaproteobacteria</taxon>
        <taxon>Alteromonadales</taxon>
        <taxon>Pseudoalteromonadaceae</taxon>
        <taxon>Pseudoalteromonas</taxon>
    </lineage>
</organism>
<dbReference type="InterPro" id="IPR045584">
    <property type="entry name" value="Pilin-like"/>
</dbReference>
<keyword evidence="7 11" id="KW-1133">Transmembrane helix</keyword>
<dbReference type="EMBL" id="PPUZ01000002">
    <property type="protein sequence ID" value="RZM85323.1"/>
    <property type="molecule type" value="Genomic_DNA"/>
</dbReference>
<dbReference type="NCBIfam" id="TIGR02532">
    <property type="entry name" value="IV_pilin_GFxxxE"/>
    <property type="match status" value="1"/>
</dbReference>
<keyword evidence="8 11" id="KW-0472">Membrane</keyword>
<keyword evidence="6 11" id="KW-0812">Transmembrane</keyword>
<evidence type="ECO:0000256" key="11">
    <source>
        <dbReference type="SAM" id="Phobius"/>
    </source>
</evidence>
<dbReference type="InterPro" id="IPR022346">
    <property type="entry name" value="T2SS_GspH"/>
</dbReference>
<feature type="transmembrane region" description="Helical" evidence="11">
    <location>
        <begin position="15"/>
        <end position="38"/>
    </location>
</feature>
<evidence type="ECO:0000256" key="7">
    <source>
        <dbReference type="ARBA" id="ARBA00022989"/>
    </source>
</evidence>
<evidence type="ECO:0000256" key="5">
    <source>
        <dbReference type="ARBA" id="ARBA00022519"/>
    </source>
</evidence>
<evidence type="ECO:0000256" key="10">
    <source>
        <dbReference type="ARBA" id="ARBA00030775"/>
    </source>
</evidence>
<dbReference type="InterPro" id="IPR012902">
    <property type="entry name" value="N_methyl_site"/>
</dbReference>
<sequence length="177" mass="19781">MHGCVLMASRTLSGFTLLELIICMALFSVLLLLAAPAVHSMTELDRARQALVLLDRHLTLARLHAITHQTPVTICPLVNGRCTNFWHQELTVFSDRDERAYFDKNDVKLMVLSEIRTSDTLDYPRTAITFKHTGTLKGFGNGTFVYCTQRLTGDPLGLALSVSVVGRSRLRDTNKCM</sequence>
<dbReference type="Pfam" id="PF07963">
    <property type="entry name" value="N_methyl"/>
    <property type="match status" value="1"/>
</dbReference>
<dbReference type="AlphaFoldDB" id="A0A4Q7ESR3"/>
<dbReference type="Gene3D" id="3.55.40.10">
    <property type="entry name" value="minor pseudopilin epsh domain"/>
    <property type="match status" value="1"/>
</dbReference>
<comment type="caution">
    <text evidence="13">The sequence shown here is derived from an EMBL/GenBank/DDBJ whole genome shotgun (WGS) entry which is preliminary data.</text>
</comment>
<accession>A0A4Q7ESR3</accession>
<keyword evidence="5" id="KW-0997">Cell inner membrane</keyword>
<evidence type="ECO:0000256" key="1">
    <source>
        <dbReference type="ARBA" id="ARBA00004377"/>
    </source>
</evidence>
<name>A0A4Q7ESR3_9GAMM</name>
<evidence type="ECO:0000313" key="14">
    <source>
        <dbReference type="Proteomes" id="UP000292345"/>
    </source>
</evidence>
<feature type="domain" description="General secretion pathway GspH" evidence="12">
    <location>
        <begin position="56"/>
        <end position="165"/>
    </location>
</feature>
<evidence type="ECO:0000259" key="12">
    <source>
        <dbReference type="Pfam" id="PF12019"/>
    </source>
</evidence>
<comment type="similarity">
    <text evidence="9">Belongs to the GSP H family.</text>
</comment>
<dbReference type="GO" id="GO:0015628">
    <property type="term" value="P:protein secretion by the type II secretion system"/>
    <property type="evidence" value="ECO:0007669"/>
    <property type="project" value="InterPro"/>
</dbReference>
<keyword evidence="3" id="KW-1003">Cell membrane</keyword>
<protein>
    <recommendedName>
        <fullName evidence="2">Type II secretion system protein H</fullName>
    </recommendedName>
    <alternativeName>
        <fullName evidence="10">General secretion pathway protein H</fullName>
    </alternativeName>
</protein>
<proteinExistence type="inferred from homology"/>
<evidence type="ECO:0000256" key="2">
    <source>
        <dbReference type="ARBA" id="ARBA00021549"/>
    </source>
</evidence>
<evidence type="ECO:0000313" key="13">
    <source>
        <dbReference type="EMBL" id="RZM85323.1"/>
    </source>
</evidence>
<dbReference type="SUPFAM" id="SSF54523">
    <property type="entry name" value="Pili subunits"/>
    <property type="match status" value="1"/>
</dbReference>
<comment type="subcellular location">
    <subcellularLocation>
        <location evidence="1">Cell inner membrane</location>
        <topology evidence="1">Single-pass membrane protein</topology>
    </subcellularLocation>
</comment>
<evidence type="ECO:0000256" key="9">
    <source>
        <dbReference type="ARBA" id="ARBA00025772"/>
    </source>
</evidence>
<evidence type="ECO:0000256" key="6">
    <source>
        <dbReference type="ARBA" id="ARBA00022692"/>
    </source>
</evidence>
<keyword evidence="4" id="KW-0488">Methylation</keyword>
<gene>
    <name evidence="13" type="ORF">C3B51_00830</name>
</gene>
<dbReference type="GO" id="GO:0005886">
    <property type="term" value="C:plasma membrane"/>
    <property type="evidence" value="ECO:0007669"/>
    <property type="project" value="UniProtKB-SubCell"/>
</dbReference>
<evidence type="ECO:0000256" key="8">
    <source>
        <dbReference type="ARBA" id="ARBA00023136"/>
    </source>
</evidence>
<evidence type="ECO:0000256" key="4">
    <source>
        <dbReference type="ARBA" id="ARBA00022481"/>
    </source>
</evidence>
<evidence type="ECO:0000256" key="3">
    <source>
        <dbReference type="ARBA" id="ARBA00022475"/>
    </source>
</evidence>